<name>A4TV43_9PROT</name>
<dbReference type="RefSeq" id="WP_024082368.1">
    <property type="nucleotide sequence ID" value="NZ_CP027527.1"/>
</dbReference>
<gene>
    <name evidence="1" type="ORF">MGR_0967</name>
</gene>
<dbReference type="InterPro" id="IPR010845">
    <property type="entry name" value="FlaF"/>
</dbReference>
<dbReference type="AlphaFoldDB" id="A4TV43"/>
<reference evidence="1" key="1">
    <citation type="journal article" date="2007" name="J. Bacteriol.">
        <title>Comparative genome analysis of four magnetotactic bacteria reveals a complex set of group-specific genes implicated in magnetosome biomineralization and function.</title>
        <authorList>
            <person name="Richter M."/>
            <person name="Kube M."/>
            <person name="Bazylinski D.A."/>
            <person name="Lombardot T."/>
            <person name="Gloeckner F.O."/>
            <person name="Reinhardt R."/>
            <person name="Schueler D."/>
        </authorList>
    </citation>
    <scope>NUCLEOTIDE SEQUENCE</scope>
    <source>
        <strain evidence="1">MSR-1</strain>
    </source>
</reference>
<dbReference type="Pfam" id="PF07309">
    <property type="entry name" value="FlaF"/>
    <property type="match status" value="1"/>
</dbReference>
<keyword evidence="1" id="KW-0969">Cilium</keyword>
<proteinExistence type="predicted"/>
<accession>A4TV43</accession>
<dbReference type="GO" id="GO:0044781">
    <property type="term" value="P:bacterial-type flagellum organization"/>
    <property type="evidence" value="ECO:0007669"/>
    <property type="project" value="InterPro"/>
</dbReference>
<sequence length="122" mass="13500">MPRPPPVNPFAAYGRAQGSVLPLRQADALAFTQAANLLEDCLRSADRTQREAALKRNQRLWTQVQRLLSRSDHPLPADVRANLLDLSHFIDRQTVKALISGAADDLRPLVKINREVAAGLVD</sequence>
<protein>
    <submittedName>
        <fullName evidence="1">Flagellar FlaF</fullName>
    </submittedName>
</protein>
<keyword evidence="1" id="KW-0282">Flagellum</keyword>
<evidence type="ECO:0000313" key="1">
    <source>
        <dbReference type="EMBL" id="CAM74500.1"/>
    </source>
</evidence>
<organism evidence="1">
    <name type="scientific">Magnetospirillum gryphiswaldense</name>
    <dbReference type="NCBI Taxonomy" id="55518"/>
    <lineage>
        <taxon>Bacteria</taxon>
        <taxon>Pseudomonadati</taxon>
        <taxon>Pseudomonadota</taxon>
        <taxon>Alphaproteobacteria</taxon>
        <taxon>Rhodospirillales</taxon>
        <taxon>Rhodospirillaceae</taxon>
        <taxon>Magnetospirillum</taxon>
    </lineage>
</organism>
<keyword evidence="1" id="KW-0966">Cell projection</keyword>
<dbReference type="EMBL" id="CU459003">
    <property type="protein sequence ID" value="CAM74500.1"/>
    <property type="molecule type" value="Genomic_DNA"/>
</dbReference>